<dbReference type="SUPFAM" id="SSF54001">
    <property type="entry name" value="Cysteine proteinases"/>
    <property type="match status" value="1"/>
</dbReference>
<keyword evidence="8" id="KW-1185">Reference proteome</keyword>
<dbReference type="Proteomes" id="UP000002668">
    <property type="component" value="Genome"/>
</dbReference>
<dbReference type="GO" id="GO:0016929">
    <property type="term" value="F:deSUMOylase activity"/>
    <property type="evidence" value="ECO:0007669"/>
    <property type="project" value="TreeGrafter"/>
</dbReference>
<dbReference type="GO" id="GO:0016926">
    <property type="term" value="P:protein desumoylation"/>
    <property type="evidence" value="ECO:0007669"/>
    <property type="project" value="TreeGrafter"/>
</dbReference>
<keyword evidence="3" id="KW-0378">Hydrolase</keyword>
<evidence type="ECO:0000313" key="7">
    <source>
        <dbReference type="EMBL" id="CBX93771.1"/>
    </source>
</evidence>
<dbReference type="EMBL" id="FP929116">
    <property type="protein sequence ID" value="CBX93771.1"/>
    <property type="molecule type" value="Genomic_DNA"/>
</dbReference>
<dbReference type="GO" id="GO:0006508">
    <property type="term" value="P:proteolysis"/>
    <property type="evidence" value="ECO:0007669"/>
    <property type="project" value="UniProtKB-KW"/>
</dbReference>
<dbReference type="OMA" id="NGDPRAW"/>
<accession>E4ZRA6</accession>
<sequence>MFKRTFASAFAAISSENMEVTVDSPEQQIQQRLTEYEIWDAHYAQTYPASPPQGTVVGTVKRWLGAAIAFAVPRRFVDRFPQVQQIIAIPVINNEGSLKKRLIDAFGLEEESLSSRAARREAQLQWLEENPSPLTRRLQTNMRERESRFHSPTPLPRKINMRHLPATPGSPDIWSPGFNNPAPQRISPIAFDRITPPGTPILEPESDNEDDDLDISLDFSFSDILTSTPPRNIVTDAPEPINWNSPSIYAPDPHSTHISQPTPVTPVRENLLKQQLRRSAELSDIEEETSFEIAIESVYTPKGAEEDSSDLPDVPSSPFESDIESPISMPKTQTPSSPVQSDAGSSPFQSDADSSPFQSDVDSSPFQSDVGSPTPAPVQTYEDDLSFLVDNSPLPARKTVRWAKNSHVKAFYFDEGVEDMLDSTLESIYSNVDELEMSEELTLETQLLKEKTFVCPLDTKEIDFLEKIAEASAFGQDGDFSIVDDKLKARDFATLLPSMFNGDPKAWLNDNIVNEYLSILVDYKKRDAGFEAKRGGPAPPVHAFSSFWYTNMKKGTESVRRWASRFQLAGVQYLDAELILYPICDVGHWRLIAVKPKARSIEYLDSLGFDGKPYIAKMFEYLKMELKEAFIAEEWSVVEKQRSSRQMNGSDCGVFTLLNALALLRGEEADKVIACDGMLDARERIATTLMAGVPTTEME</sequence>
<evidence type="ECO:0000256" key="1">
    <source>
        <dbReference type="ARBA" id="ARBA00005234"/>
    </source>
</evidence>
<proteinExistence type="inferred from homology"/>
<evidence type="ECO:0000313" key="8">
    <source>
        <dbReference type="Proteomes" id="UP000002668"/>
    </source>
</evidence>
<protein>
    <recommendedName>
        <fullName evidence="6">Ubiquitin-like protease family profile domain-containing protein</fullName>
    </recommendedName>
</protein>
<keyword evidence="4" id="KW-0788">Thiol protease</keyword>
<feature type="region of interest" description="Disordered" evidence="5">
    <location>
        <begin position="296"/>
        <end position="379"/>
    </location>
</feature>
<name>E4ZRA6_LEPMJ</name>
<dbReference type="PROSITE" id="PS50600">
    <property type="entry name" value="ULP_PROTEASE"/>
    <property type="match status" value="1"/>
</dbReference>
<evidence type="ECO:0000256" key="5">
    <source>
        <dbReference type="SAM" id="MobiDB-lite"/>
    </source>
</evidence>
<dbReference type="InParanoid" id="E4ZRA6"/>
<feature type="domain" description="Ubiquitin-like protease family profile" evidence="6">
    <location>
        <begin position="485"/>
        <end position="663"/>
    </location>
</feature>
<dbReference type="HOGENOM" id="CLU_354866_0_0_1"/>
<evidence type="ECO:0000256" key="2">
    <source>
        <dbReference type="ARBA" id="ARBA00022670"/>
    </source>
</evidence>
<dbReference type="InterPro" id="IPR038765">
    <property type="entry name" value="Papain-like_cys_pep_sf"/>
</dbReference>
<dbReference type="Pfam" id="PF02902">
    <property type="entry name" value="Peptidase_C48"/>
    <property type="match status" value="1"/>
</dbReference>
<dbReference type="OrthoDB" id="1939479at2759"/>
<feature type="compositionally biased region" description="Polar residues" evidence="5">
    <location>
        <begin position="330"/>
        <end position="371"/>
    </location>
</feature>
<gene>
    <name evidence="7" type="ORF">LEMA_P034450.1</name>
</gene>
<reference evidence="8" key="1">
    <citation type="journal article" date="2011" name="Nat. Commun.">
        <title>Effector diversification within compartments of the Leptosphaeria maculans genome affected by Repeat-Induced Point mutations.</title>
        <authorList>
            <person name="Rouxel T."/>
            <person name="Grandaubert J."/>
            <person name="Hane J.K."/>
            <person name="Hoede C."/>
            <person name="van de Wouw A.P."/>
            <person name="Couloux A."/>
            <person name="Dominguez V."/>
            <person name="Anthouard V."/>
            <person name="Bally P."/>
            <person name="Bourras S."/>
            <person name="Cozijnsen A.J."/>
            <person name="Ciuffetti L.M."/>
            <person name="Degrave A."/>
            <person name="Dilmaghani A."/>
            <person name="Duret L."/>
            <person name="Fudal I."/>
            <person name="Goodwin S.B."/>
            <person name="Gout L."/>
            <person name="Glaser N."/>
            <person name="Linglin J."/>
            <person name="Kema G.H.J."/>
            <person name="Lapalu N."/>
            <person name="Lawrence C.B."/>
            <person name="May K."/>
            <person name="Meyer M."/>
            <person name="Ollivier B."/>
            <person name="Poulain J."/>
            <person name="Schoch C.L."/>
            <person name="Simon A."/>
            <person name="Spatafora J.W."/>
            <person name="Stachowiak A."/>
            <person name="Turgeon B.G."/>
            <person name="Tyler B.M."/>
            <person name="Vincent D."/>
            <person name="Weissenbach J."/>
            <person name="Amselem J."/>
            <person name="Quesneville H."/>
            <person name="Oliver R.P."/>
            <person name="Wincker P."/>
            <person name="Balesdent M.-H."/>
            <person name="Howlett B.J."/>
        </authorList>
    </citation>
    <scope>NUCLEOTIDE SEQUENCE [LARGE SCALE GENOMIC DNA]</scope>
    <source>
        <strain evidence="8">JN3 / isolate v23.1.3 / race Av1-4-5-6-7-8</strain>
    </source>
</reference>
<dbReference type="GeneID" id="13284385"/>
<dbReference type="GO" id="GO:0005634">
    <property type="term" value="C:nucleus"/>
    <property type="evidence" value="ECO:0007669"/>
    <property type="project" value="TreeGrafter"/>
</dbReference>
<dbReference type="AlphaFoldDB" id="E4ZRA6"/>
<evidence type="ECO:0000256" key="4">
    <source>
        <dbReference type="ARBA" id="ARBA00022807"/>
    </source>
</evidence>
<organism evidence="8">
    <name type="scientific">Leptosphaeria maculans (strain JN3 / isolate v23.1.3 / race Av1-4-5-6-7-8)</name>
    <name type="common">Blackleg fungus</name>
    <name type="synonym">Phoma lingam</name>
    <dbReference type="NCBI Taxonomy" id="985895"/>
    <lineage>
        <taxon>Eukaryota</taxon>
        <taxon>Fungi</taxon>
        <taxon>Dikarya</taxon>
        <taxon>Ascomycota</taxon>
        <taxon>Pezizomycotina</taxon>
        <taxon>Dothideomycetes</taxon>
        <taxon>Pleosporomycetidae</taxon>
        <taxon>Pleosporales</taxon>
        <taxon>Pleosporineae</taxon>
        <taxon>Leptosphaeriaceae</taxon>
        <taxon>Plenodomus</taxon>
        <taxon>Plenodomus lingam/Leptosphaeria maculans species complex</taxon>
    </lineage>
</organism>
<dbReference type="PANTHER" id="PTHR12606:SF141">
    <property type="entry name" value="GH15225P-RELATED"/>
    <property type="match status" value="1"/>
</dbReference>
<dbReference type="Gene3D" id="3.40.395.10">
    <property type="entry name" value="Adenoviral Proteinase, Chain A"/>
    <property type="match status" value="1"/>
</dbReference>
<evidence type="ECO:0000259" key="6">
    <source>
        <dbReference type="PROSITE" id="PS50600"/>
    </source>
</evidence>
<dbReference type="InterPro" id="IPR003653">
    <property type="entry name" value="Peptidase_C48_C"/>
</dbReference>
<dbReference type="eggNOG" id="KOG0778">
    <property type="taxonomic scope" value="Eukaryota"/>
</dbReference>
<dbReference type="STRING" id="985895.E4ZRA6"/>
<dbReference type="PANTHER" id="PTHR12606">
    <property type="entry name" value="SENTRIN/SUMO-SPECIFIC PROTEASE"/>
    <property type="match status" value="1"/>
</dbReference>
<evidence type="ECO:0000256" key="3">
    <source>
        <dbReference type="ARBA" id="ARBA00022801"/>
    </source>
</evidence>
<feature type="region of interest" description="Disordered" evidence="5">
    <location>
        <begin position="244"/>
        <end position="264"/>
    </location>
</feature>
<keyword evidence="2" id="KW-0645">Protease</keyword>
<comment type="similarity">
    <text evidence="1">Belongs to the peptidase C48 family.</text>
</comment>
<dbReference type="VEuPathDB" id="FungiDB:LEMA_P034450.1"/>